<protein>
    <recommendedName>
        <fullName evidence="3">DUF1579 domain-containing protein</fullName>
    </recommendedName>
</protein>
<keyword evidence="2" id="KW-1185">Reference proteome</keyword>
<proteinExistence type="predicted"/>
<dbReference type="EMBL" id="JBHSAY010000015">
    <property type="protein sequence ID" value="MFC4134645.1"/>
    <property type="molecule type" value="Genomic_DNA"/>
</dbReference>
<dbReference type="RefSeq" id="WP_382190799.1">
    <property type="nucleotide sequence ID" value="NZ_JBHSAY010000015.1"/>
</dbReference>
<evidence type="ECO:0008006" key="3">
    <source>
        <dbReference type="Google" id="ProtNLM"/>
    </source>
</evidence>
<comment type="caution">
    <text evidence="1">The sequence shown here is derived from an EMBL/GenBank/DDBJ whole genome shotgun (WGS) entry which is preliminary data.</text>
</comment>
<sequence length="158" mass="17507">MSRDGSRDFDWEIGAWATHVRVLRGAFSPEATWIEFDGTSVVHSFCEGGSNLVELDVAGASGRIQGVSLRLYNPEARQWSLNFANMGDGLLTPPTFGEFTDERGEFFGVDTLRGRAVLVRFVILKISDDSARFEQSYSADSGKTWELTWVATDTRTTG</sequence>
<evidence type="ECO:0000313" key="2">
    <source>
        <dbReference type="Proteomes" id="UP001595816"/>
    </source>
</evidence>
<evidence type="ECO:0000313" key="1">
    <source>
        <dbReference type="EMBL" id="MFC4134645.1"/>
    </source>
</evidence>
<dbReference type="Proteomes" id="UP001595816">
    <property type="component" value="Unassembled WGS sequence"/>
</dbReference>
<accession>A0ABV8LWH2</accession>
<gene>
    <name evidence="1" type="ORF">ACFOZ4_28880</name>
</gene>
<name>A0ABV8LWH2_9ACTN</name>
<organism evidence="1 2">
    <name type="scientific">Hamadaea flava</name>
    <dbReference type="NCBI Taxonomy" id="1742688"/>
    <lineage>
        <taxon>Bacteria</taxon>
        <taxon>Bacillati</taxon>
        <taxon>Actinomycetota</taxon>
        <taxon>Actinomycetes</taxon>
        <taxon>Micromonosporales</taxon>
        <taxon>Micromonosporaceae</taxon>
        <taxon>Hamadaea</taxon>
    </lineage>
</organism>
<reference evidence="2" key="1">
    <citation type="journal article" date="2019" name="Int. J. Syst. Evol. Microbiol.">
        <title>The Global Catalogue of Microorganisms (GCM) 10K type strain sequencing project: providing services to taxonomists for standard genome sequencing and annotation.</title>
        <authorList>
            <consortium name="The Broad Institute Genomics Platform"/>
            <consortium name="The Broad Institute Genome Sequencing Center for Infectious Disease"/>
            <person name="Wu L."/>
            <person name="Ma J."/>
        </authorList>
    </citation>
    <scope>NUCLEOTIDE SEQUENCE [LARGE SCALE GENOMIC DNA]</scope>
    <source>
        <strain evidence="2">CGMCC 4.7289</strain>
    </source>
</reference>